<feature type="region of interest" description="Disordered" evidence="2">
    <location>
        <begin position="302"/>
        <end position="331"/>
    </location>
</feature>
<dbReference type="PANTHER" id="PTHR10492">
    <property type="match status" value="1"/>
</dbReference>
<protein>
    <recommendedName>
        <fullName evidence="1">ATP-dependent DNA helicase</fullName>
        <ecNumber evidence="1">5.6.2.3</ecNumber>
    </recommendedName>
</protein>
<dbReference type="GO" id="GO:0006281">
    <property type="term" value="P:DNA repair"/>
    <property type="evidence" value="ECO:0007669"/>
    <property type="project" value="UniProtKB-KW"/>
</dbReference>
<accession>A0A1R3J1V6</accession>
<dbReference type="Gene3D" id="2.40.50.140">
    <property type="entry name" value="Nucleic acid-binding proteins"/>
    <property type="match status" value="1"/>
</dbReference>
<evidence type="ECO:0000313" key="7">
    <source>
        <dbReference type="Proteomes" id="UP000188268"/>
    </source>
</evidence>
<dbReference type="EC" id="5.6.2.3" evidence="1"/>
<comment type="catalytic activity">
    <reaction evidence="1">
        <text>ATP + H2O = ADP + phosphate + H(+)</text>
        <dbReference type="Rhea" id="RHEA:13065"/>
        <dbReference type="ChEBI" id="CHEBI:15377"/>
        <dbReference type="ChEBI" id="CHEBI:15378"/>
        <dbReference type="ChEBI" id="CHEBI:30616"/>
        <dbReference type="ChEBI" id="CHEBI:43474"/>
        <dbReference type="ChEBI" id="CHEBI:456216"/>
        <dbReference type="EC" id="5.6.2.3"/>
    </reaction>
</comment>
<keyword evidence="1" id="KW-0234">DNA repair</keyword>
<dbReference type="GO" id="GO:0005524">
    <property type="term" value="F:ATP binding"/>
    <property type="evidence" value="ECO:0007669"/>
    <property type="project" value="UniProtKB-KW"/>
</dbReference>
<keyword evidence="1" id="KW-0547">Nucleotide-binding</keyword>
<keyword evidence="1" id="KW-0233">DNA recombination</keyword>
<reference evidence="6 7" key="1">
    <citation type="submission" date="2013-09" db="EMBL/GenBank/DDBJ databases">
        <title>Corchorus capsularis genome sequencing.</title>
        <authorList>
            <person name="Alam M."/>
            <person name="Haque M.S."/>
            <person name="Islam M.S."/>
            <person name="Emdad E.M."/>
            <person name="Islam M.M."/>
            <person name="Ahmed B."/>
            <person name="Halim A."/>
            <person name="Hossen Q.M.M."/>
            <person name="Hossain M.Z."/>
            <person name="Ahmed R."/>
            <person name="Khan M.M."/>
            <person name="Islam R."/>
            <person name="Rashid M.M."/>
            <person name="Khan S.A."/>
            <person name="Rahman M.S."/>
            <person name="Alam M."/>
        </authorList>
    </citation>
    <scope>NUCLEOTIDE SEQUENCE [LARGE SCALE GENOMIC DNA]</scope>
    <source>
        <strain evidence="7">cv. CVL-1</strain>
        <tissue evidence="6">Whole seedling</tissue>
    </source>
</reference>
<dbReference type="Pfam" id="PF05970">
    <property type="entry name" value="PIF1"/>
    <property type="match status" value="1"/>
</dbReference>
<dbReference type="EMBL" id="AWWV01008902">
    <property type="protein sequence ID" value="OMO88819.1"/>
    <property type="molecule type" value="Genomic_DNA"/>
</dbReference>
<gene>
    <name evidence="6" type="ORF">CCACVL1_08185</name>
</gene>
<feature type="domain" description="DNA helicase Pif1-like DEAD-box helicase" evidence="3">
    <location>
        <begin position="948"/>
        <end position="1155"/>
    </location>
</feature>
<comment type="cofactor">
    <cofactor evidence="1">
        <name>Mg(2+)</name>
        <dbReference type="ChEBI" id="CHEBI:18420"/>
    </cofactor>
</comment>
<evidence type="ECO:0000313" key="6">
    <source>
        <dbReference type="EMBL" id="OMO88819.1"/>
    </source>
</evidence>
<dbReference type="Gramene" id="OMO88819">
    <property type="protein sequence ID" value="OMO88819"/>
    <property type="gene ID" value="CCACVL1_08185"/>
</dbReference>
<feature type="domain" description="DNA helicase Pif1-like 2B" evidence="5">
    <location>
        <begin position="1220"/>
        <end position="1266"/>
    </location>
</feature>
<dbReference type="STRING" id="210143.A0A1R3J1V6"/>
<dbReference type="InterPro" id="IPR010285">
    <property type="entry name" value="DNA_helicase_pif1-like_DEAD"/>
</dbReference>
<dbReference type="Gene3D" id="3.40.50.300">
    <property type="entry name" value="P-loop containing nucleotide triphosphate hydrolases"/>
    <property type="match status" value="1"/>
</dbReference>
<dbReference type="GO" id="GO:0000723">
    <property type="term" value="P:telomere maintenance"/>
    <property type="evidence" value="ECO:0007669"/>
    <property type="project" value="InterPro"/>
</dbReference>
<dbReference type="InterPro" id="IPR049163">
    <property type="entry name" value="Pif1-like_2B_dom"/>
</dbReference>
<evidence type="ECO:0000259" key="3">
    <source>
        <dbReference type="Pfam" id="PF05970"/>
    </source>
</evidence>
<dbReference type="PANTHER" id="PTHR10492:SF90">
    <property type="entry name" value="ATP-DEPENDENT DNA HELICASE"/>
    <property type="match status" value="1"/>
</dbReference>
<dbReference type="InterPro" id="IPR027417">
    <property type="entry name" value="P-loop_NTPase"/>
</dbReference>
<keyword evidence="1" id="KW-0378">Hydrolase</keyword>
<dbReference type="GO" id="GO:0016887">
    <property type="term" value="F:ATP hydrolysis activity"/>
    <property type="evidence" value="ECO:0007669"/>
    <property type="project" value="RHEA"/>
</dbReference>
<comment type="caution">
    <text evidence="6">The sequence shown here is derived from an EMBL/GenBank/DDBJ whole genome shotgun (WGS) entry which is preliminary data.</text>
</comment>
<dbReference type="InterPro" id="IPR025476">
    <property type="entry name" value="Helitron_helicase-like"/>
</dbReference>
<feature type="domain" description="Helitron helicase-like" evidence="4">
    <location>
        <begin position="596"/>
        <end position="720"/>
    </location>
</feature>
<keyword evidence="1" id="KW-0227">DNA damage</keyword>
<dbReference type="GO" id="GO:0043139">
    <property type="term" value="F:5'-3' DNA helicase activity"/>
    <property type="evidence" value="ECO:0007669"/>
    <property type="project" value="UniProtKB-EC"/>
</dbReference>
<dbReference type="Pfam" id="PF21530">
    <property type="entry name" value="Pif1_2B_dom"/>
    <property type="match status" value="1"/>
</dbReference>
<dbReference type="FunFam" id="3.40.50.300:FF:002884">
    <property type="entry name" value="ATP-dependent DNA helicase"/>
    <property type="match status" value="1"/>
</dbReference>
<evidence type="ECO:0000256" key="2">
    <source>
        <dbReference type="SAM" id="MobiDB-lite"/>
    </source>
</evidence>
<dbReference type="Proteomes" id="UP000188268">
    <property type="component" value="Unassembled WGS sequence"/>
</dbReference>
<dbReference type="CDD" id="cd18809">
    <property type="entry name" value="SF1_C_RecD"/>
    <property type="match status" value="1"/>
</dbReference>
<evidence type="ECO:0000259" key="4">
    <source>
        <dbReference type="Pfam" id="PF14214"/>
    </source>
</evidence>
<dbReference type="SUPFAM" id="SSF50249">
    <property type="entry name" value="Nucleic acid-binding proteins"/>
    <property type="match status" value="1"/>
</dbReference>
<dbReference type="InterPro" id="IPR012340">
    <property type="entry name" value="NA-bd_OB-fold"/>
</dbReference>
<keyword evidence="1 6" id="KW-0347">Helicase</keyword>
<evidence type="ECO:0000259" key="5">
    <source>
        <dbReference type="Pfam" id="PF21530"/>
    </source>
</evidence>
<dbReference type="Pfam" id="PF14214">
    <property type="entry name" value="Helitron_like_N"/>
    <property type="match status" value="1"/>
</dbReference>
<dbReference type="GO" id="GO:0006310">
    <property type="term" value="P:DNA recombination"/>
    <property type="evidence" value="ECO:0007669"/>
    <property type="project" value="UniProtKB-KW"/>
</dbReference>
<dbReference type="OrthoDB" id="1930718at2759"/>
<proteinExistence type="inferred from homology"/>
<sequence length="1599" mass="180101">MKDCLCGLINPVQAVFLPRRKASDNIILVQEAMNSARNSLSKDGWMVVKIDLEKAFDSAIEVADSLARRLGYRKTLYLGTYLGHLILDRKGKKCDFIGVIDKIRIRVTGWKAQHLSLAETDFVATTVAKASGHSTFGNAKQVAHDVGLSALTEVSRFEITVLPSSEIAVVDLSEILPDVGCYVSYFIVFVINVSGCISLASSSIVPHHGERMQIALPENPLLHPDADRANRLNRKLKRSLGALSSTSFNQPRKDVVQPWAKRKLTFTLADQTLATHPPLNSVSNVDSYSRDAAKVNKSNRMTYLRNRQSRMQHDQSVQCSESSERSNPGDILLDPLLPSAFESGAPHISGVPSLGTHDTFGMVPAPFVHRGSCLTNPHVSNAHLIVDKSSHSSFTYANTSVPVPGPSSENTDGGTKCSATIPTPPIIDNFNVYNQILSLGSNQRRNDVVQPRAKRKLIFTTDDQTLPEHPPLDFVYDVDSHSRDDAKVNRSRRVSYLKNRQSRMQHDESVQCFDSCESSYIDDILLDPLLLPEVESGAPYISDVPSLETYDTLEMVPAPFVQTKTYETLEMVPAPFVQIEICHLLPAFSSIDLGRIIYDKDHESELRSEMYSNVRDVVARGDVQGNDIGKRIILPASYTWGPRYMYQNYQDAMVICRYFGYPSLFITFTCNPKWDEIQQALNEIPGQRPEDRPDMVYRVFRLKVRDLIRDLIDGKHFGTAIADPSTKWSSTDEIDEMLSAELPHPQEDLVSYDAVSTCPDRARISVQQSDQPSTSGEAPSEVVVDEIKMYLDCRYVSAHEACWHIFEFDIHFPDPAVQRLLIHLPNQQNVFFYDRQHLQDFLGRPDVVNPTKFFETNWKLMSDDIQHAFRQNLRASHFTLDDADLRSYVFVALEDLLHRNASSLQEVNLPLPRPNDRDIIEDRLIQQELDYDRDELQHQHAIMVAGRTNEQKRIYDEVLNSVLGNEPKLFFVYGYGGTGKTYLWNTIIAALRCRSMIVIVVASSGIASLLLPGERTAHSRFKIPIEINERSTCQIKKGTQLAKLMKKASLIIWDEAPMIHMHCLEALKKTLSDILFDGSDASTHGLFGGKTLFMGGDFRQILPVIPQGSKTDIVSASICNSSLWQHFRIFTLTTNMRLNRENLDPHKKKGLQQFAMCWRSNLVCFRKERAIVTPYYETVDQINQYALNLIPGESVAYLSSDALCKSSGGTVDNNLVHSPELLNSLRLPGIPNHELNLKVCCVVMLLRKVNQAAGLCNGRRLVITQMAQNVVEGKFLGEGDNREKVFIPRITFTMKDKKWAFDINRRQFPLRLSYAMSINKSQGQTLKKVGLYLPRPVFSHGQLYVALSRVTSFRGLKILIHDEHGNASNITKNVVYKDIFESLPSNMPYCSIPTCKPLIRYITAYEVLISFSDYGTMGNAIHDYMEPGLDSEFEGLLCEGMLYKIENFEVKGQKPTHNAVSSNNTIVLNWSTVVTKTNQDVSGFPQFHFEFPTMDQIIARESSDRLMTASKIKLKNKDEEVEKRTIQLRLLSGDEIKVSIWAKFLANIDMDSLAMQQPKPVLIVAGTTVKKVDEGLGLTTTTGMKILVDFEIAETAEIR</sequence>
<keyword evidence="1" id="KW-0067">ATP-binding</keyword>
<dbReference type="SUPFAM" id="SSF52540">
    <property type="entry name" value="P-loop containing nucleoside triphosphate hydrolases"/>
    <property type="match status" value="2"/>
</dbReference>
<keyword evidence="7" id="KW-1185">Reference proteome</keyword>
<name>A0A1R3J1V6_COCAP</name>
<comment type="similarity">
    <text evidence="1">Belongs to the helicase family.</text>
</comment>
<evidence type="ECO:0000256" key="1">
    <source>
        <dbReference type="RuleBase" id="RU363044"/>
    </source>
</evidence>
<organism evidence="6 7">
    <name type="scientific">Corchorus capsularis</name>
    <name type="common">Jute</name>
    <dbReference type="NCBI Taxonomy" id="210143"/>
    <lineage>
        <taxon>Eukaryota</taxon>
        <taxon>Viridiplantae</taxon>
        <taxon>Streptophyta</taxon>
        <taxon>Embryophyta</taxon>
        <taxon>Tracheophyta</taxon>
        <taxon>Spermatophyta</taxon>
        <taxon>Magnoliopsida</taxon>
        <taxon>eudicotyledons</taxon>
        <taxon>Gunneridae</taxon>
        <taxon>Pentapetalae</taxon>
        <taxon>rosids</taxon>
        <taxon>malvids</taxon>
        <taxon>Malvales</taxon>
        <taxon>Malvaceae</taxon>
        <taxon>Grewioideae</taxon>
        <taxon>Apeibeae</taxon>
        <taxon>Corchorus</taxon>
    </lineage>
</organism>